<proteinExistence type="predicted"/>
<evidence type="ECO:0000259" key="1">
    <source>
        <dbReference type="PROSITE" id="PS50206"/>
    </source>
</evidence>
<organism evidence="2 3">
    <name type="scientific">Mycoemilia scoparia</name>
    <dbReference type="NCBI Taxonomy" id="417184"/>
    <lineage>
        <taxon>Eukaryota</taxon>
        <taxon>Fungi</taxon>
        <taxon>Fungi incertae sedis</taxon>
        <taxon>Zoopagomycota</taxon>
        <taxon>Kickxellomycotina</taxon>
        <taxon>Kickxellomycetes</taxon>
        <taxon>Kickxellales</taxon>
        <taxon>Kickxellaceae</taxon>
        <taxon>Mycoemilia</taxon>
    </lineage>
</organism>
<dbReference type="Gene3D" id="3.40.250.10">
    <property type="entry name" value="Rhodanese-like domain"/>
    <property type="match status" value="1"/>
</dbReference>
<keyword evidence="2" id="KW-0378">Hydrolase</keyword>
<dbReference type="EMBL" id="JANBPU010000010">
    <property type="protein sequence ID" value="KAJ1920731.1"/>
    <property type="molecule type" value="Genomic_DNA"/>
</dbReference>
<dbReference type="Pfam" id="PF00581">
    <property type="entry name" value="Rhodanese"/>
    <property type="match status" value="1"/>
</dbReference>
<keyword evidence="3" id="KW-1185">Reference proteome</keyword>
<dbReference type="PANTHER" id="PTHR10828">
    <property type="entry name" value="M-PHASE INDUCER PHOSPHATASE DUAL SPECIFICITY PHOSPHATASE CDC25"/>
    <property type="match status" value="1"/>
</dbReference>
<evidence type="ECO:0000313" key="2">
    <source>
        <dbReference type="EMBL" id="KAJ1920731.1"/>
    </source>
</evidence>
<dbReference type="GO" id="GO:0005737">
    <property type="term" value="C:cytoplasm"/>
    <property type="evidence" value="ECO:0007669"/>
    <property type="project" value="TreeGrafter"/>
</dbReference>
<dbReference type="SUPFAM" id="SSF52821">
    <property type="entry name" value="Rhodanese/Cell cycle control phosphatase"/>
    <property type="match status" value="1"/>
</dbReference>
<accession>A0A9W8A1U3</accession>
<comment type="caution">
    <text evidence="2">The sequence shown here is derived from an EMBL/GenBank/DDBJ whole genome shotgun (WGS) entry which is preliminary data.</text>
</comment>
<dbReference type="PANTHER" id="PTHR10828:SF38">
    <property type="entry name" value="ARSENICAL-RESISTANCE PROTEIN 2-RELATED"/>
    <property type="match status" value="1"/>
</dbReference>
<dbReference type="OrthoDB" id="102559at2759"/>
<dbReference type="InterPro" id="IPR001763">
    <property type="entry name" value="Rhodanese-like_dom"/>
</dbReference>
<dbReference type="InterPro" id="IPR036873">
    <property type="entry name" value="Rhodanese-like_dom_sf"/>
</dbReference>
<dbReference type="GO" id="GO:0005634">
    <property type="term" value="C:nucleus"/>
    <property type="evidence" value="ECO:0007669"/>
    <property type="project" value="TreeGrafter"/>
</dbReference>
<name>A0A9W8A1U3_9FUNG</name>
<dbReference type="GO" id="GO:0004725">
    <property type="term" value="F:protein tyrosine phosphatase activity"/>
    <property type="evidence" value="ECO:0007669"/>
    <property type="project" value="UniProtKB-EC"/>
</dbReference>
<reference evidence="2" key="1">
    <citation type="submission" date="2022-07" db="EMBL/GenBank/DDBJ databases">
        <title>Phylogenomic reconstructions and comparative analyses of Kickxellomycotina fungi.</title>
        <authorList>
            <person name="Reynolds N.K."/>
            <person name="Stajich J.E."/>
            <person name="Barry K."/>
            <person name="Grigoriev I.V."/>
            <person name="Crous P."/>
            <person name="Smith M.E."/>
        </authorList>
    </citation>
    <scope>NUCLEOTIDE SEQUENCE</scope>
    <source>
        <strain evidence="2">NBRC 100468</strain>
    </source>
</reference>
<evidence type="ECO:0000313" key="3">
    <source>
        <dbReference type="Proteomes" id="UP001150538"/>
    </source>
</evidence>
<sequence>MLIRTINVKDLTKLIKDKALIQGKNYQVVDVRDQDYEGGHIVGSVNLPAHTIPGTADDLVKKFHGIQKLIFHCLLCQVRGPKAARIYGDAVDRQLAKEENPESSPLAKQEVYFLEGGFMSWLHEHKESPGLIVDYDPEFWKDEQD</sequence>
<dbReference type="Proteomes" id="UP001150538">
    <property type="component" value="Unassembled WGS sequence"/>
</dbReference>
<dbReference type="SMART" id="SM00450">
    <property type="entry name" value="RHOD"/>
    <property type="match status" value="1"/>
</dbReference>
<dbReference type="EC" id="3.1.3.48" evidence="2"/>
<feature type="domain" description="Rhodanese" evidence="1">
    <location>
        <begin position="22"/>
        <end position="126"/>
    </location>
</feature>
<protein>
    <submittedName>
        <fullName evidence="2">Cdc25 phosphatase Ibp1</fullName>
        <ecNumber evidence="2">3.1.3.48</ecNumber>
    </submittedName>
</protein>
<gene>
    <name evidence="2" type="primary">ibp1</name>
    <name evidence="2" type="ORF">H4219_001130</name>
</gene>
<dbReference type="PROSITE" id="PS50206">
    <property type="entry name" value="RHODANESE_3"/>
    <property type="match status" value="1"/>
</dbReference>
<dbReference type="AlphaFoldDB" id="A0A9W8A1U3"/>